<protein>
    <submittedName>
        <fullName evidence="4">Glycosyl transferase</fullName>
    </submittedName>
</protein>
<evidence type="ECO:0000256" key="1">
    <source>
        <dbReference type="SAM" id="MobiDB-lite"/>
    </source>
</evidence>
<dbReference type="EMBL" id="JBBDGM010000003">
    <property type="protein sequence ID" value="MEJ1087619.1"/>
    <property type="molecule type" value="Genomic_DNA"/>
</dbReference>
<keyword evidence="2" id="KW-0812">Transmembrane</keyword>
<keyword evidence="2" id="KW-0472">Membrane</keyword>
<evidence type="ECO:0000259" key="3">
    <source>
        <dbReference type="Pfam" id="PF26366"/>
    </source>
</evidence>
<dbReference type="Proteomes" id="UP001371224">
    <property type="component" value="Unassembled WGS sequence"/>
</dbReference>
<gene>
    <name evidence="4" type="ORF">WDU99_04750</name>
</gene>
<name>A0ABU8L9Z8_9MICO</name>
<reference evidence="4 5" key="1">
    <citation type="submission" date="2024-02" db="EMBL/GenBank/DDBJ databases">
        <authorList>
            <person name="Saticioglu I.B."/>
        </authorList>
    </citation>
    <scope>NUCLEOTIDE SEQUENCE [LARGE SCALE GENOMIC DNA]</scope>
    <source>
        <strain evidence="4 5">Mu-80</strain>
    </source>
</reference>
<dbReference type="InterPro" id="IPR058407">
    <property type="entry name" value="DUF8094"/>
</dbReference>
<feature type="region of interest" description="Disordered" evidence="1">
    <location>
        <begin position="236"/>
        <end position="266"/>
    </location>
</feature>
<evidence type="ECO:0000313" key="4">
    <source>
        <dbReference type="EMBL" id="MEJ1087619.1"/>
    </source>
</evidence>
<proteinExistence type="predicted"/>
<keyword evidence="2" id="KW-1133">Transmembrane helix</keyword>
<keyword evidence="4" id="KW-0808">Transferase</keyword>
<feature type="domain" description="DUF8094" evidence="3">
    <location>
        <begin position="317"/>
        <end position="614"/>
    </location>
</feature>
<feature type="region of interest" description="Disordered" evidence="1">
    <location>
        <begin position="293"/>
        <end position="316"/>
    </location>
</feature>
<accession>A0ABU8L9Z8</accession>
<dbReference type="GO" id="GO:0016740">
    <property type="term" value="F:transferase activity"/>
    <property type="evidence" value="ECO:0007669"/>
    <property type="project" value="UniProtKB-KW"/>
</dbReference>
<sequence length="620" mass="65445">MRFVWAVVAFVLATVLIGAGIAQRTIFMGPSEQRMELSIDESAPFVLVDADVLAAHDGLQTLLVRGDGDIFVAYGRTADMEAWLADAEYTHVTLTDEAEPKSTAVDAQQAPAEGGETAGRNPAGSDLWLDSFSETDSLVAGLELTEGLSVLIARDGVQPAPTDILISWPLDTRTPFAGPLMAAGGLLLLVGLVLYVLAIRHQRRGRGPRRKGTGPLPETQPIGIDEVHAAEAIDGGMPASDAQGRRGTDGGPESGAEPGRAQRSTGARRLAVGLPALALTAVLATGCSAESWPQFGGDTPSPTPTPTVVAPEDQKPPVVTQKQGQRIVSEIAETVAQADTDLDIDLAATRLTGAALEGRRTEYTLRSKIAEREGALTAPRDKVKVLLPEATDSWPRTVMVLTVSENDDTVPPVLLTMTQADPWADYKIAEMADMPASSEFPDVAPAWLGATRVPTESPFLSLPPAELAAAFADFVDAGDKSEYAGSFDEMAQQLAQTVRDSRAAVVQGLKDKNADKTSKAAFDMTAADADPLAMATLDSGAVVAVSVLDSETITPTSKDAVIRIGDNEEAKVLTGAKESAKGFQTTYSIQLFFAVPAQGSNEQIRLLAYHQDLLSVKVIK</sequence>
<dbReference type="Pfam" id="PF26366">
    <property type="entry name" value="DUF8094"/>
    <property type="match status" value="1"/>
</dbReference>
<comment type="caution">
    <text evidence="4">The sequence shown here is derived from an EMBL/GenBank/DDBJ whole genome shotgun (WGS) entry which is preliminary data.</text>
</comment>
<keyword evidence="5" id="KW-1185">Reference proteome</keyword>
<organism evidence="4 5">
    <name type="scientific">Microbacterium bandirmense</name>
    <dbReference type="NCBI Taxonomy" id="3122050"/>
    <lineage>
        <taxon>Bacteria</taxon>
        <taxon>Bacillati</taxon>
        <taxon>Actinomycetota</taxon>
        <taxon>Actinomycetes</taxon>
        <taxon>Micrococcales</taxon>
        <taxon>Microbacteriaceae</taxon>
        <taxon>Microbacterium</taxon>
    </lineage>
</organism>
<dbReference type="RefSeq" id="WP_337331289.1">
    <property type="nucleotide sequence ID" value="NZ_JBBDGM010000003.1"/>
</dbReference>
<feature type="region of interest" description="Disordered" evidence="1">
    <location>
        <begin position="96"/>
        <end position="122"/>
    </location>
</feature>
<evidence type="ECO:0000256" key="2">
    <source>
        <dbReference type="SAM" id="Phobius"/>
    </source>
</evidence>
<feature type="transmembrane region" description="Helical" evidence="2">
    <location>
        <begin position="176"/>
        <end position="199"/>
    </location>
</feature>
<evidence type="ECO:0000313" key="5">
    <source>
        <dbReference type="Proteomes" id="UP001371224"/>
    </source>
</evidence>
<feature type="region of interest" description="Disordered" evidence="1">
    <location>
        <begin position="204"/>
        <end position="223"/>
    </location>
</feature>